<feature type="compositionally biased region" description="Polar residues" evidence="1">
    <location>
        <begin position="22"/>
        <end position="36"/>
    </location>
</feature>
<feature type="compositionally biased region" description="Basic and acidic residues" evidence="1">
    <location>
        <begin position="223"/>
        <end position="234"/>
    </location>
</feature>
<feature type="compositionally biased region" description="Polar residues" evidence="1">
    <location>
        <begin position="942"/>
        <end position="954"/>
    </location>
</feature>
<feature type="compositionally biased region" description="Basic and acidic residues" evidence="1">
    <location>
        <begin position="791"/>
        <end position="811"/>
    </location>
</feature>
<feature type="region of interest" description="Disordered" evidence="1">
    <location>
        <begin position="400"/>
        <end position="582"/>
    </location>
</feature>
<dbReference type="Pfam" id="PF02672">
    <property type="entry name" value="CP12"/>
    <property type="match status" value="1"/>
</dbReference>
<feature type="compositionally biased region" description="Basic and acidic residues" evidence="1">
    <location>
        <begin position="430"/>
        <end position="439"/>
    </location>
</feature>
<feature type="compositionally biased region" description="Basic and acidic residues" evidence="1">
    <location>
        <begin position="1048"/>
        <end position="1081"/>
    </location>
</feature>
<feature type="compositionally biased region" description="Basic and acidic residues" evidence="1">
    <location>
        <begin position="903"/>
        <end position="923"/>
    </location>
</feature>
<dbReference type="EMBL" id="LEKV01001859">
    <property type="protein sequence ID" value="KVI05873.1"/>
    <property type="molecule type" value="Genomic_DNA"/>
</dbReference>
<dbReference type="PANTHER" id="PTHR38372:SF2">
    <property type="entry name" value="DENTIN SIALOPHOSPHOPROTEIN-LIKE PROTEIN"/>
    <property type="match status" value="1"/>
</dbReference>
<dbReference type="PANTHER" id="PTHR38372">
    <property type="entry name" value="DENTIN SIALOPHOSPHOPROTEIN-LIKE PROTEIN"/>
    <property type="match status" value="1"/>
</dbReference>
<evidence type="ECO:0000259" key="2">
    <source>
        <dbReference type="SMART" id="SM01093"/>
    </source>
</evidence>
<evidence type="ECO:0000313" key="3">
    <source>
        <dbReference type="EMBL" id="KVI05873.1"/>
    </source>
</evidence>
<keyword evidence="4" id="KW-1185">Reference proteome</keyword>
<proteinExistence type="predicted"/>
<accession>A0A103YB60</accession>
<protein>
    <recommendedName>
        <fullName evidence="2">CP12 domain-containing protein</fullName>
    </recommendedName>
</protein>
<dbReference type="OMA" id="KEYRFTW"/>
<feature type="compositionally biased region" description="Basic and acidic residues" evidence="1">
    <location>
        <begin position="610"/>
        <end position="655"/>
    </location>
</feature>
<dbReference type="Proteomes" id="UP000243975">
    <property type="component" value="Unassembled WGS sequence"/>
</dbReference>
<feature type="domain" description="CP12" evidence="2">
    <location>
        <begin position="1236"/>
        <end position="1306"/>
    </location>
</feature>
<feature type="region of interest" description="Disordered" evidence="1">
    <location>
        <begin position="218"/>
        <end position="310"/>
    </location>
</feature>
<feature type="compositionally biased region" description="Basic and acidic residues" evidence="1">
    <location>
        <begin position="716"/>
        <end position="733"/>
    </location>
</feature>
<feature type="region of interest" description="Disordered" evidence="1">
    <location>
        <begin position="598"/>
        <end position="876"/>
    </location>
</feature>
<feature type="compositionally biased region" description="Low complexity" evidence="1">
    <location>
        <begin position="495"/>
        <end position="528"/>
    </location>
</feature>
<feature type="compositionally biased region" description="Basic and acidic residues" evidence="1">
    <location>
        <begin position="832"/>
        <end position="841"/>
    </location>
</feature>
<dbReference type="SMART" id="SM01093">
    <property type="entry name" value="CP12"/>
    <property type="match status" value="1"/>
</dbReference>
<reference evidence="3 4" key="1">
    <citation type="journal article" date="2016" name="Sci. Rep.">
        <title>The genome sequence of the outbreeding globe artichoke constructed de novo incorporating a phase-aware low-pass sequencing strategy of F1 progeny.</title>
        <authorList>
            <person name="Scaglione D."/>
            <person name="Reyes-Chin-Wo S."/>
            <person name="Acquadro A."/>
            <person name="Froenicke L."/>
            <person name="Portis E."/>
            <person name="Beitel C."/>
            <person name="Tirone M."/>
            <person name="Mauro R."/>
            <person name="Lo Monaco A."/>
            <person name="Mauromicale G."/>
            <person name="Faccioli P."/>
            <person name="Cattivelli L."/>
            <person name="Rieseberg L."/>
            <person name="Michelmore R."/>
            <person name="Lanteri S."/>
        </authorList>
    </citation>
    <scope>NUCLEOTIDE SEQUENCE [LARGE SCALE GENOMIC DNA]</scope>
    <source>
        <strain evidence="3">2C</strain>
    </source>
</reference>
<dbReference type="STRING" id="59895.A0A103YB60"/>
<gene>
    <name evidence="3" type="ORF">Ccrd_015753</name>
</gene>
<dbReference type="InterPro" id="IPR003823">
    <property type="entry name" value="CP12_dom"/>
</dbReference>
<evidence type="ECO:0000313" key="4">
    <source>
        <dbReference type="Proteomes" id="UP000243975"/>
    </source>
</evidence>
<feature type="compositionally biased region" description="Gly residues" evidence="1">
    <location>
        <begin position="37"/>
        <end position="47"/>
    </location>
</feature>
<feature type="compositionally biased region" description="Acidic residues" evidence="1">
    <location>
        <begin position="531"/>
        <end position="542"/>
    </location>
</feature>
<feature type="region of interest" description="Disordered" evidence="1">
    <location>
        <begin position="895"/>
        <end position="1104"/>
    </location>
</feature>
<dbReference type="Gramene" id="KVI05873">
    <property type="protein sequence ID" value="KVI05873"/>
    <property type="gene ID" value="Ccrd_015753"/>
</dbReference>
<feature type="compositionally biased region" description="Basic and acidic residues" evidence="1">
    <location>
        <begin position="960"/>
        <end position="970"/>
    </location>
</feature>
<feature type="compositionally biased region" description="Polar residues" evidence="1">
    <location>
        <begin position="249"/>
        <end position="270"/>
    </location>
</feature>
<comment type="caution">
    <text evidence="3">The sequence shown here is derived from an EMBL/GenBank/DDBJ whole genome shotgun (WGS) entry which is preliminary data.</text>
</comment>
<organism evidence="3 4">
    <name type="scientific">Cynara cardunculus var. scolymus</name>
    <name type="common">Globe artichoke</name>
    <name type="synonym">Cynara scolymus</name>
    <dbReference type="NCBI Taxonomy" id="59895"/>
    <lineage>
        <taxon>Eukaryota</taxon>
        <taxon>Viridiplantae</taxon>
        <taxon>Streptophyta</taxon>
        <taxon>Embryophyta</taxon>
        <taxon>Tracheophyta</taxon>
        <taxon>Spermatophyta</taxon>
        <taxon>Magnoliopsida</taxon>
        <taxon>eudicotyledons</taxon>
        <taxon>Gunneridae</taxon>
        <taxon>Pentapetalae</taxon>
        <taxon>asterids</taxon>
        <taxon>campanulids</taxon>
        <taxon>Asterales</taxon>
        <taxon>Asteraceae</taxon>
        <taxon>Carduoideae</taxon>
        <taxon>Cardueae</taxon>
        <taxon>Carduinae</taxon>
        <taxon>Cynara</taxon>
    </lineage>
</organism>
<feature type="compositionally biased region" description="Basic and acidic residues" evidence="1">
    <location>
        <begin position="451"/>
        <end position="472"/>
    </location>
</feature>
<evidence type="ECO:0000256" key="1">
    <source>
        <dbReference type="SAM" id="MobiDB-lite"/>
    </source>
</evidence>
<feature type="compositionally biased region" description="Basic and acidic residues" evidence="1">
    <location>
        <begin position="763"/>
        <end position="783"/>
    </location>
</feature>
<feature type="compositionally biased region" description="Polar residues" evidence="1">
    <location>
        <begin position="294"/>
        <end position="305"/>
    </location>
</feature>
<name>A0A103YB60_CYNCS</name>
<feature type="region of interest" description="Disordered" evidence="1">
    <location>
        <begin position="1"/>
        <end position="55"/>
    </location>
</feature>
<feature type="compositionally biased region" description="Gly residues" evidence="1">
    <location>
        <begin position="1"/>
        <end position="16"/>
    </location>
</feature>
<sequence length="1306" mass="143675">MYGGSGKLGRGRGGGPVKRNIHTTFQPSSVQRPSTTPGGGRLSAGGGHRNRSNTPVAPALVSTAEETFSLVRNNPLNFGMIIRLSPVLVEEIKRLEAQGGAARMKFDSSAKNPAGNIIDVGGKEFRFTWSQETGDLCDIYEECESGDNGNGLLVESGGAWRKLNVQRELDESFKNHVKMRTVEAERKHKSRTAIVLDHPSTKNHMKAVAAAEVNNTWRGSYKQKKEPPFKKMKADTYSGPPKSVGKARLSSSTPSKVRTSASPLLSTPEQSGAPLSPHRNSNALKVHANRDDATLNQSSKENAGTSEKEMLNRGSVGAIQNKPGSNEKFGNKPTDLPSLLISLLMEKPQGMNLKALEKAVGDTIPKSVKQIEPILKKVAVLQGSGRYILKPDVDLESFKKYSSGSGSSPENNHHHREVTAPESSFPSKANDVKESEEPSHLISAPYEELNLSEKIDIEHRSPDVLSEKKVSENSEGPAASSSLSGSDSDSESDSSDSGSDSGSPNRSPAGSGSGSSGDSESDASSNSKEGSDEDVDIMSDDDKEPKQILLHPDPGLSTPRVPSTAPEVGYARNLVDEKDEENGSDFVELERDLFADNQEADMHVTTNSFPDKDGDNYADESRNLFVNHIEHQDRNLHSDKENVAKDGSEEIERVVPRTKAKRGFDENEHAKRLKTGNWARPAIPRGRNSFSESPLSRSPDGPNEVPYRGPMVQMDRTVRDVTDYDYEKVDNREVPGNSTSDSPRSGPRAIDLNARAKAPASMERTERYVEGLDLDRYSERGPQGHEPFFPQKDKTNKEIRDEDGHSKDRRPPKNSRLGADGGKHSGSHQKKHDALIGKIKEAGLVSTSQPKDSPIDNYRTDMKKSPVVNGRGATLRREASALEMGEFREDLLEETSGAKKRFERNSSFKQSENKPSSDHRNLDASKGNLAGRTSLDSAKASPLQSGIGTSSIPPSLSKKLISEDHNDDFARINGKPIQRETQALSRVDHVKPGSQQNKFAETNSKGRHNEAGAGQGIGSEGYSDSQRKVPPVGAAQKYEKQGAPPTTRDNRRQKSNDLGEKRKDFWLVDSRDSGQKRREMESSSDDSITSYTKYEKEEPEMKGPINDLSQTEFQIFGRDLELAKGRDNVRYNNILEQLMESYRQCATKHKRLKKIFVVLHHELQELRSSMEMSIASVKFPLTFRSVLLADPKIIMISTPICVSSRSTTCRRTSVIVNGMGGGSAKYKGTQMREKKLTELIEAKVAEATQVCEGDRGSDECKVAWDEVEEVSQAKADLRRKLDENKDPLASFCEENPETDECRIYED</sequence>
<feature type="compositionally biased region" description="Polar residues" evidence="1">
    <location>
        <begin position="993"/>
        <end position="1003"/>
    </location>
</feature>